<dbReference type="AlphaFoldDB" id="G5LMR1"/>
<feature type="non-terminal residue" evidence="1">
    <location>
        <position position="130"/>
    </location>
</feature>
<dbReference type="AntiFam" id="ANF00152">
    <property type="entry name" value="Shadow ORF (opposite nadB1)"/>
</dbReference>
<sequence>MILRPTDQRGFDFLSGSVGGMKDTAMTMAAFTREMIALLAVWLDMRIKQDALIDKPLHAGTGVAGDKLHRVAIANSGTGNQRIFDMRRNTVGFIKHGGNTALRIKRGALAHRPFTQDDNLMLFSQTQRQR</sequence>
<dbReference type="EMBL" id="AFCJ01000792">
    <property type="protein sequence ID" value="EHC40991.1"/>
    <property type="molecule type" value="Genomic_DNA"/>
</dbReference>
<reference evidence="1 2" key="1">
    <citation type="journal article" date="2011" name="BMC Genomics">
        <title>Genome sequencing reveals diversification of virulence factor content and possible host adaptation in distinct subpopulations of Salmonella enterica.</title>
        <authorList>
            <person name="den Bakker H.C."/>
            <person name="Moreno Switt A.I."/>
            <person name="Govoni G."/>
            <person name="Cummings C.A."/>
            <person name="Ranieri M.L."/>
            <person name="Degoricija L."/>
            <person name="Hoelzer K."/>
            <person name="Rodriguez-Rivera L.D."/>
            <person name="Brown S."/>
            <person name="Bolchacova E."/>
            <person name="Furtado M.R."/>
            <person name="Wiedmann M."/>
        </authorList>
    </citation>
    <scope>NUCLEOTIDE SEQUENCE [LARGE SCALE GENOMIC DNA]</scope>
    <source>
        <strain evidence="1 2">R6-377</strain>
    </source>
</reference>
<gene>
    <name evidence="1" type="ORF">LTSEALA_1846</name>
</gene>
<name>G5LMR1_SALET</name>
<protein>
    <submittedName>
        <fullName evidence="1">Uncharacterized protein</fullName>
    </submittedName>
</protein>
<accession>G5LMR1</accession>
<organism evidence="1 2">
    <name type="scientific">Salmonella enterica subsp. enterica serovar Alachua str. R6-377</name>
    <dbReference type="NCBI Taxonomy" id="913241"/>
    <lineage>
        <taxon>Bacteria</taxon>
        <taxon>Pseudomonadati</taxon>
        <taxon>Pseudomonadota</taxon>
        <taxon>Gammaproteobacteria</taxon>
        <taxon>Enterobacterales</taxon>
        <taxon>Enterobacteriaceae</taxon>
        <taxon>Salmonella</taxon>
    </lineage>
</organism>
<dbReference type="Proteomes" id="UP000004642">
    <property type="component" value="Unassembled WGS sequence"/>
</dbReference>
<evidence type="ECO:0000313" key="2">
    <source>
        <dbReference type="Proteomes" id="UP000004642"/>
    </source>
</evidence>
<proteinExistence type="predicted"/>
<evidence type="ECO:0000313" key="1">
    <source>
        <dbReference type="EMBL" id="EHC40991.1"/>
    </source>
</evidence>
<comment type="caution">
    <text evidence="1">The sequence shown here is derived from an EMBL/GenBank/DDBJ whole genome shotgun (WGS) entry which is preliminary data.</text>
</comment>